<name>A0ACC6T283_9HYPH</name>
<proteinExistence type="predicted"/>
<keyword evidence="2" id="KW-1185">Reference proteome</keyword>
<dbReference type="EMBL" id="JAMYRI010000010">
    <property type="protein sequence ID" value="MER9286017.1"/>
    <property type="molecule type" value="Genomic_DNA"/>
</dbReference>
<evidence type="ECO:0000313" key="1">
    <source>
        <dbReference type="EMBL" id="MER9286017.1"/>
    </source>
</evidence>
<sequence length="169" mass="18831">MTRSVTTAVLAAAFAMLAASAFAQSADAPKPVSPAQDRPAGEAGQNQQAMRQMMREMMDEMLQERTAKDRDPEADWRQRGPKLQDEEMGDRGPGHMRHGRRAGADMMQSAKMRIMFAIMDTDGDGTLSRTEVQDFIGRIFNAVDEDGDESVDMQELQSFFRPGGDQDRR</sequence>
<accession>A0ACC6T283</accession>
<gene>
    <name evidence="1" type="ORF">NKI81_18960</name>
</gene>
<dbReference type="Proteomes" id="UP001480082">
    <property type="component" value="Unassembled WGS sequence"/>
</dbReference>
<reference evidence="1 2" key="1">
    <citation type="journal article" date="2024" name="Proc. Natl. Acad. Sci. U.S.A.">
        <title>The evolutionary genomics of adaptation to stress in wild rhizobium bacteria.</title>
        <authorList>
            <person name="Kehlet-Delgado H."/>
            <person name="Montoya A.P."/>
            <person name="Jensen K.T."/>
            <person name="Wendlandt C.E."/>
            <person name="Dexheimer C."/>
            <person name="Roberts M."/>
            <person name="Torres Martinez L."/>
            <person name="Friesen M.L."/>
            <person name="Griffitts J.S."/>
            <person name="Porter S.S."/>
        </authorList>
    </citation>
    <scope>NUCLEOTIDE SEQUENCE [LARGE SCALE GENOMIC DNA]</scope>
    <source>
        <strain evidence="1 2">M0468</strain>
    </source>
</reference>
<comment type="caution">
    <text evidence="1">The sequence shown here is derived from an EMBL/GenBank/DDBJ whole genome shotgun (WGS) entry which is preliminary data.</text>
</comment>
<organism evidence="1 2">
    <name type="scientific">Mesorhizobium australicum</name>
    <dbReference type="NCBI Taxonomy" id="536018"/>
    <lineage>
        <taxon>Bacteria</taxon>
        <taxon>Pseudomonadati</taxon>
        <taxon>Pseudomonadota</taxon>
        <taxon>Alphaproteobacteria</taxon>
        <taxon>Hyphomicrobiales</taxon>
        <taxon>Phyllobacteriaceae</taxon>
        <taxon>Mesorhizobium</taxon>
    </lineage>
</organism>
<evidence type="ECO:0000313" key="2">
    <source>
        <dbReference type="Proteomes" id="UP001480082"/>
    </source>
</evidence>
<protein>
    <submittedName>
        <fullName evidence="1">EF-hand domain-containing protein</fullName>
    </submittedName>
</protein>